<dbReference type="AlphaFoldDB" id="C1MHI0"/>
<reference evidence="1 2" key="1">
    <citation type="journal article" date="2009" name="Science">
        <title>Green evolution and dynamic adaptations revealed by genomes of the marine picoeukaryotes Micromonas.</title>
        <authorList>
            <person name="Worden A.Z."/>
            <person name="Lee J.H."/>
            <person name="Mock T."/>
            <person name="Rouze P."/>
            <person name="Simmons M.P."/>
            <person name="Aerts A.L."/>
            <person name="Allen A.E."/>
            <person name="Cuvelier M.L."/>
            <person name="Derelle E."/>
            <person name="Everett M.V."/>
            <person name="Foulon E."/>
            <person name="Grimwood J."/>
            <person name="Gundlach H."/>
            <person name="Henrissat B."/>
            <person name="Napoli C."/>
            <person name="McDonald S.M."/>
            <person name="Parker M.S."/>
            <person name="Rombauts S."/>
            <person name="Salamov A."/>
            <person name="Von Dassow P."/>
            <person name="Badger J.H."/>
            <person name="Coutinho P.M."/>
            <person name="Demir E."/>
            <person name="Dubchak I."/>
            <person name="Gentemann C."/>
            <person name="Eikrem W."/>
            <person name="Gready J.E."/>
            <person name="John U."/>
            <person name="Lanier W."/>
            <person name="Lindquist E.A."/>
            <person name="Lucas S."/>
            <person name="Mayer K.F."/>
            <person name="Moreau H."/>
            <person name="Not F."/>
            <person name="Otillar R."/>
            <person name="Panaud O."/>
            <person name="Pangilinan J."/>
            <person name="Paulsen I."/>
            <person name="Piegu B."/>
            <person name="Poliakov A."/>
            <person name="Robbens S."/>
            <person name="Schmutz J."/>
            <person name="Toulza E."/>
            <person name="Wyss T."/>
            <person name="Zelensky A."/>
            <person name="Zhou K."/>
            <person name="Armbrust E.V."/>
            <person name="Bhattacharya D."/>
            <person name="Goodenough U.W."/>
            <person name="Van de Peer Y."/>
            <person name="Grigoriev I.V."/>
        </authorList>
    </citation>
    <scope>NUCLEOTIDE SEQUENCE [LARGE SCALE GENOMIC DNA]</scope>
    <source>
        <strain evidence="1 2">CCMP1545</strain>
    </source>
</reference>
<evidence type="ECO:0000313" key="2">
    <source>
        <dbReference type="Proteomes" id="UP000001876"/>
    </source>
</evidence>
<evidence type="ECO:0000313" key="1">
    <source>
        <dbReference type="EMBL" id="EEH60208.1"/>
    </source>
</evidence>
<organism evidence="2">
    <name type="scientific">Micromonas pusilla (strain CCMP1545)</name>
    <name type="common">Picoplanktonic green alga</name>
    <dbReference type="NCBI Taxonomy" id="564608"/>
    <lineage>
        <taxon>Eukaryota</taxon>
        <taxon>Viridiplantae</taxon>
        <taxon>Chlorophyta</taxon>
        <taxon>Mamiellophyceae</taxon>
        <taxon>Mamiellales</taxon>
        <taxon>Mamiellaceae</taxon>
        <taxon>Micromonas</taxon>
    </lineage>
</organism>
<sequence length="473" mass="49444">MDGRANHGLDPWDFKHSGKIATFAEDDPFECHAISVSNDGTRLAAAGASPRSPAAAVARIFSVRARESSLEATITAEGAIGATSVALSRDAVFLGCADGSLWSFDFPTGVLTRHEPHPALAALPRRRRPIRNPFASGDREPRSIRRLIFVGDGHLVGSVSNHGVLPVWGRARERDAAPGELPDASPSAFHDDPSFSKEDGAFIHLASHGDFLYSTSIDAKGLRAWSCDSIGGRLWESERLAAGRGVHLAGIAVLPRREVPPLIATCVSSLIRGTSYAEPDTTLKIALVDGDSGRELRRYAVEGVGATNRFIDCSSLTGGGGGTLLFLAHKDGSIWIHAARNGAQVAALHGHATWSGTSGHHRVLPTCVAAGSDGEFFYSATTDGKAVHRWTVGPPRVWSRDTHARFPSAFKATVRALVTAVHAREARGGGGGGGGASVLAAAAGIDGEVSEDGSGAPALWGKGFAELCAIDLG</sequence>
<dbReference type="InterPro" id="IPR011047">
    <property type="entry name" value="Quinoprotein_ADH-like_sf"/>
</dbReference>
<dbReference type="EMBL" id="GG663735">
    <property type="protein sequence ID" value="EEH60208.1"/>
    <property type="molecule type" value="Genomic_DNA"/>
</dbReference>
<accession>C1MHI0</accession>
<keyword evidence="2" id="KW-1185">Reference proteome</keyword>
<dbReference type="OrthoDB" id="10588274at2759"/>
<dbReference type="RefSeq" id="XP_003054956.1">
    <property type="nucleotide sequence ID" value="XM_003054910.1"/>
</dbReference>
<dbReference type="Gene3D" id="2.130.10.10">
    <property type="entry name" value="YVTN repeat-like/Quinoprotein amine dehydrogenase"/>
    <property type="match status" value="1"/>
</dbReference>
<protein>
    <submittedName>
        <fullName evidence="1">Predicted protein</fullName>
    </submittedName>
</protein>
<dbReference type="OMA" id="FECHAIS"/>
<dbReference type="InterPro" id="IPR015943">
    <property type="entry name" value="WD40/YVTN_repeat-like_dom_sf"/>
</dbReference>
<dbReference type="SUPFAM" id="SSF50998">
    <property type="entry name" value="Quinoprotein alcohol dehydrogenase-like"/>
    <property type="match status" value="1"/>
</dbReference>
<dbReference type="Proteomes" id="UP000001876">
    <property type="component" value="Unassembled WGS sequence"/>
</dbReference>
<dbReference type="KEGG" id="mpp:MICPUCDRAFT_50205"/>
<proteinExistence type="predicted"/>
<gene>
    <name evidence="1" type="ORF">MICPUCDRAFT_50205</name>
</gene>
<name>C1MHI0_MICPC</name>
<dbReference type="GeneID" id="9680679"/>